<dbReference type="EMBL" id="CP016428">
    <property type="protein sequence ID" value="ANW00182.1"/>
    <property type="molecule type" value="Genomic_DNA"/>
</dbReference>
<dbReference type="AlphaFoldDB" id="A0A1B1UBN7"/>
<gene>
    <name evidence="1" type="ORF">LMTR13_08345</name>
</gene>
<dbReference type="KEGG" id="bic:LMTR13_08345"/>
<organism evidence="1 2">
    <name type="scientific">Bradyrhizobium icense</name>
    <dbReference type="NCBI Taxonomy" id="1274631"/>
    <lineage>
        <taxon>Bacteria</taxon>
        <taxon>Pseudomonadati</taxon>
        <taxon>Pseudomonadota</taxon>
        <taxon>Alphaproteobacteria</taxon>
        <taxon>Hyphomicrobiales</taxon>
        <taxon>Nitrobacteraceae</taxon>
        <taxon>Bradyrhizobium</taxon>
    </lineage>
</organism>
<evidence type="ECO:0000313" key="2">
    <source>
        <dbReference type="Proteomes" id="UP000092839"/>
    </source>
</evidence>
<sequence length="73" mass="8051">MNSTEQNYDHGIRLLIMLRDAALSVLSDRTFEEFRVVGNVVAPKLTHNSLYVVRLEATPIGKAATKLAPAHCS</sequence>
<proteinExistence type="predicted"/>
<reference evidence="1 2" key="1">
    <citation type="submission" date="2016-07" db="EMBL/GenBank/DDBJ databases">
        <title>Complete genome sequence of Bradyrhizobium icense LMTR 13T, a potential inoculant strain isolated from lima bean (Phaseolus lunatus) in Peru.</title>
        <authorList>
            <person name="Ormeno-Orrillo E."/>
            <person name="Duran D."/>
            <person name="Rogel M.A."/>
            <person name="Rey L."/>
            <person name="Imperial J."/>
            <person name="Ruiz-Argueso T."/>
            <person name="Martinez-Romero E."/>
        </authorList>
    </citation>
    <scope>NUCLEOTIDE SEQUENCE [LARGE SCALE GENOMIC DNA]</scope>
    <source>
        <strain evidence="1 2">LMTR 13</strain>
    </source>
</reference>
<accession>A0A1B1UBN7</accession>
<evidence type="ECO:0000313" key="1">
    <source>
        <dbReference type="EMBL" id="ANW00182.1"/>
    </source>
</evidence>
<dbReference type="Proteomes" id="UP000092839">
    <property type="component" value="Chromosome"/>
</dbReference>
<keyword evidence="2" id="KW-1185">Reference proteome</keyword>
<protein>
    <submittedName>
        <fullName evidence="1">Uncharacterized protein</fullName>
    </submittedName>
</protein>
<name>A0A1B1UBN7_9BRAD</name>